<protein>
    <submittedName>
        <fullName evidence="2">ATP-binding protein</fullName>
    </submittedName>
</protein>
<evidence type="ECO:0000313" key="2">
    <source>
        <dbReference type="EMBL" id="QCX25745.1"/>
    </source>
</evidence>
<dbReference type="SUPFAM" id="SSF52540">
    <property type="entry name" value="P-loop containing nucleoside triphosphate hydrolases"/>
    <property type="match status" value="1"/>
</dbReference>
<reference evidence="2 3" key="1">
    <citation type="submission" date="2019-05" db="EMBL/GenBank/DDBJ databases">
        <title>Genome Sequence of Lactobacillus futsaii Y97, a Potential Probiotic Strain Isolated from the Futsai of Taiwan.</title>
        <authorList>
            <person name="Du X."/>
        </authorList>
    </citation>
    <scope>NUCLEOTIDE SEQUENCE [LARGE SCALE GENOMIC DNA]</scope>
    <source>
        <strain evidence="2 3">Y97</strain>
    </source>
</reference>
<gene>
    <name evidence="2" type="ORF">FG051_11875</name>
</gene>
<dbReference type="STRING" id="1423818.FC88_GL002462"/>
<dbReference type="InterPro" id="IPR003593">
    <property type="entry name" value="AAA+_ATPase"/>
</dbReference>
<evidence type="ECO:0000259" key="1">
    <source>
        <dbReference type="SMART" id="SM00382"/>
    </source>
</evidence>
<dbReference type="Gene3D" id="3.40.50.300">
    <property type="entry name" value="P-loop containing nucleotide triphosphate hydrolases"/>
    <property type="match status" value="1"/>
</dbReference>
<dbReference type="SMART" id="SM00382">
    <property type="entry name" value="AAA"/>
    <property type="match status" value="1"/>
</dbReference>
<dbReference type="RefSeq" id="WP_057813656.1">
    <property type="nucleotide sequence ID" value="NZ_CP040736.1"/>
</dbReference>
<dbReference type="KEGG" id="lft:FG051_11875"/>
<dbReference type="CDD" id="cd00009">
    <property type="entry name" value="AAA"/>
    <property type="match status" value="1"/>
</dbReference>
<dbReference type="PANTHER" id="PTHR30050:SF4">
    <property type="entry name" value="ATP-BINDING PROTEIN RV3427C IN INSERTION SEQUENCE-RELATED"/>
    <property type="match status" value="1"/>
</dbReference>
<evidence type="ECO:0000313" key="3">
    <source>
        <dbReference type="Proteomes" id="UP000310673"/>
    </source>
</evidence>
<dbReference type="PANTHER" id="PTHR30050">
    <property type="entry name" value="CHROMOSOMAL REPLICATION INITIATOR PROTEIN DNAA"/>
    <property type="match status" value="1"/>
</dbReference>
<organism evidence="2 3">
    <name type="scientific">Companilactobacillus futsaii</name>
    <dbReference type="NCBI Taxonomy" id="938155"/>
    <lineage>
        <taxon>Bacteria</taxon>
        <taxon>Bacillati</taxon>
        <taxon>Bacillota</taxon>
        <taxon>Bacilli</taxon>
        <taxon>Lactobacillales</taxon>
        <taxon>Lactobacillaceae</taxon>
        <taxon>Companilactobacillus</taxon>
    </lineage>
</organism>
<keyword evidence="2" id="KW-0547">Nucleotide-binding</keyword>
<dbReference type="GO" id="GO:0006260">
    <property type="term" value="P:DNA replication"/>
    <property type="evidence" value="ECO:0007669"/>
    <property type="project" value="TreeGrafter"/>
</dbReference>
<keyword evidence="2" id="KW-0067">ATP-binding</keyword>
<dbReference type="GO" id="GO:0005524">
    <property type="term" value="F:ATP binding"/>
    <property type="evidence" value="ECO:0007669"/>
    <property type="project" value="UniProtKB-KW"/>
</dbReference>
<dbReference type="AlphaFoldDB" id="A0A5B7T5S8"/>
<dbReference type="InterPro" id="IPR003959">
    <property type="entry name" value="ATPase_AAA_core"/>
</dbReference>
<sequence>MQNLNSFLDKKMIEHLRKKGVHIDPTTVEQDRDKRQHEAEIKATQAYLHQNNLDIFKSSLIGNTESLEQTFDDFNVMNDKQNADLEQAINIANRIANGERHKFVFYGKPGTGKTMLSISILNKLKNKYSCLFVDIAMFIELTKRFNDERAKLQVNSLYKAMSNADVLVIDDLGSESSLQRSAKESSDYNQKILFNIAQCRDGKTTIITTNNSGVNFKKIYNPKLISKLMNTDKSNIIHFDSEDYRRHIN</sequence>
<dbReference type="Pfam" id="PF00004">
    <property type="entry name" value="AAA"/>
    <property type="match status" value="1"/>
</dbReference>
<feature type="domain" description="AAA+ ATPase" evidence="1">
    <location>
        <begin position="99"/>
        <end position="243"/>
    </location>
</feature>
<name>A0A5B7T5S8_9LACO</name>
<proteinExistence type="predicted"/>
<dbReference type="EMBL" id="CP040736">
    <property type="protein sequence ID" value="QCX25745.1"/>
    <property type="molecule type" value="Genomic_DNA"/>
</dbReference>
<dbReference type="Proteomes" id="UP000310673">
    <property type="component" value="Chromosome"/>
</dbReference>
<accession>A0A5B7T5S8</accession>
<dbReference type="InterPro" id="IPR027417">
    <property type="entry name" value="P-loop_NTPase"/>
</dbReference>